<dbReference type="InterPro" id="IPR026841">
    <property type="entry name" value="Aur1/Ipt1"/>
</dbReference>
<keyword evidence="8" id="KW-1185">Reference proteome</keyword>
<reference evidence="7 8" key="1">
    <citation type="submission" date="2019-06" db="EMBL/GenBank/DDBJ databases">
        <title>Genomic insights into carbon and energy metabolism of Deferribacter autotrophicus revealed new metabolic traits in the phylum Deferribacteres.</title>
        <authorList>
            <person name="Slobodkin A.I."/>
            <person name="Slobodkina G.B."/>
            <person name="Allioux M."/>
            <person name="Alain K."/>
            <person name="Jebbar M."/>
            <person name="Shadrin V."/>
            <person name="Kublanov I.V."/>
            <person name="Toshchakov S.V."/>
            <person name="Bonch-Osmolovskaya E.A."/>
        </authorList>
    </citation>
    <scope>NUCLEOTIDE SEQUENCE [LARGE SCALE GENOMIC DNA]</scope>
    <source>
        <strain evidence="7 8">SL50</strain>
    </source>
</reference>
<organism evidence="7 8">
    <name type="scientific">Deferribacter autotrophicus</name>
    <dbReference type="NCBI Taxonomy" id="500465"/>
    <lineage>
        <taxon>Bacteria</taxon>
        <taxon>Pseudomonadati</taxon>
        <taxon>Deferribacterota</taxon>
        <taxon>Deferribacteres</taxon>
        <taxon>Deferribacterales</taxon>
        <taxon>Deferribacteraceae</taxon>
        <taxon>Deferribacter</taxon>
    </lineage>
</organism>
<comment type="caution">
    <text evidence="7">The sequence shown here is derived from an EMBL/GenBank/DDBJ whole genome shotgun (WGS) entry which is preliminary data.</text>
</comment>
<name>A0A5A8F049_9BACT</name>
<evidence type="ECO:0000256" key="4">
    <source>
        <dbReference type="ARBA" id="ARBA00023136"/>
    </source>
</evidence>
<keyword evidence="3 5" id="KW-1133">Transmembrane helix</keyword>
<comment type="subcellular location">
    <subcellularLocation>
        <location evidence="1">Membrane</location>
        <topology evidence="1">Multi-pass membrane protein</topology>
    </subcellularLocation>
</comment>
<feature type="transmembrane region" description="Helical" evidence="5">
    <location>
        <begin position="249"/>
        <end position="269"/>
    </location>
</feature>
<dbReference type="OrthoDB" id="9775789at2"/>
<dbReference type="SUPFAM" id="SSF48317">
    <property type="entry name" value="Acid phosphatase/Vanadium-dependent haloperoxidase"/>
    <property type="match status" value="1"/>
</dbReference>
<feature type="transmembrane region" description="Helical" evidence="5">
    <location>
        <begin position="135"/>
        <end position="156"/>
    </location>
</feature>
<dbReference type="AlphaFoldDB" id="A0A5A8F049"/>
<evidence type="ECO:0000313" key="8">
    <source>
        <dbReference type="Proteomes" id="UP000322876"/>
    </source>
</evidence>
<gene>
    <name evidence="7" type="ORF">FHQ18_09880</name>
</gene>
<dbReference type="PANTHER" id="PTHR31310:SF7">
    <property type="entry name" value="PA-PHOSPHATASE RELATED-FAMILY PROTEIN DDB_G0268928"/>
    <property type="match status" value="1"/>
</dbReference>
<feature type="transmembrane region" description="Helical" evidence="5">
    <location>
        <begin position="44"/>
        <end position="64"/>
    </location>
</feature>
<dbReference type="Pfam" id="PF14378">
    <property type="entry name" value="PAP2_3"/>
    <property type="match status" value="1"/>
</dbReference>
<feature type="transmembrane region" description="Helical" evidence="5">
    <location>
        <begin position="168"/>
        <end position="190"/>
    </location>
</feature>
<evidence type="ECO:0000256" key="1">
    <source>
        <dbReference type="ARBA" id="ARBA00004141"/>
    </source>
</evidence>
<dbReference type="EMBL" id="VFJB01000008">
    <property type="protein sequence ID" value="KAA0257346.1"/>
    <property type="molecule type" value="Genomic_DNA"/>
</dbReference>
<evidence type="ECO:0000256" key="5">
    <source>
        <dbReference type="SAM" id="Phobius"/>
    </source>
</evidence>
<accession>A0A5A8F049</accession>
<evidence type="ECO:0000256" key="2">
    <source>
        <dbReference type="ARBA" id="ARBA00022692"/>
    </source>
</evidence>
<evidence type="ECO:0000259" key="6">
    <source>
        <dbReference type="Pfam" id="PF14378"/>
    </source>
</evidence>
<feature type="transmembrane region" description="Helical" evidence="5">
    <location>
        <begin position="71"/>
        <end position="88"/>
    </location>
</feature>
<dbReference type="GO" id="GO:0016020">
    <property type="term" value="C:membrane"/>
    <property type="evidence" value="ECO:0007669"/>
    <property type="project" value="UniProtKB-SubCell"/>
</dbReference>
<keyword evidence="4 5" id="KW-0472">Membrane</keyword>
<dbReference type="InterPro" id="IPR036938">
    <property type="entry name" value="PAP2/HPO_sf"/>
</dbReference>
<dbReference type="Proteomes" id="UP000322876">
    <property type="component" value="Unassembled WGS sequence"/>
</dbReference>
<evidence type="ECO:0000313" key="7">
    <source>
        <dbReference type="EMBL" id="KAA0257346.1"/>
    </source>
</evidence>
<keyword evidence="2 5" id="KW-0812">Transmembrane</keyword>
<dbReference type="RefSeq" id="WP_149267019.1">
    <property type="nucleotide sequence ID" value="NZ_VFJB01000008.1"/>
</dbReference>
<protein>
    <recommendedName>
        <fullName evidence="6">Inositolphosphotransferase Aur1/Ipt1 domain-containing protein</fullName>
    </recommendedName>
</protein>
<feature type="transmembrane region" description="Helical" evidence="5">
    <location>
        <begin position="21"/>
        <end position="38"/>
    </location>
</feature>
<feature type="transmembrane region" description="Helical" evidence="5">
    <location>
        <begin position="275"/>
        <end position="293"/>
    </location>
</feature>
<sequence>MKRRTYGIKKTNGYRFLPHDFLTITYFVFVIFIVTTHYGSISNAHWHILFHLVGLLFIFLLSKYDNGKKELLRLIHLFYPILLFSFIYQETGRLNQIFYKGYFDELLLKWDSIIFGKSPIFWLYELFPQKLVSEYFHFSYAFYYFMVPLTFVYIFMKLKTDDLKRSEYILEYMFTLCFSFYLYYTIFIYFPAIGGRTYVDIYARGGYIFKKIVDYIYLTQEIDGGAFPSSHVGIAILCLMNLKKVKGAFYKVMLILVPSLSVATVYCGYHYGMDLIGGVVSGFLFYYIGRTVYKKIW</sequence>
<dbReference type="InterPro" id="IPR052185">
    <property type="entry name" value="IPC_Synthase-Related"/>
</dbReference>
<proteinExistence type="predicted"/>
<evidence type="ECO:0000256" key="3">
    <source>
        <dbReference type="ARBA" id="ARBA00022989"/>
    </source>
</evidence>
<dbReference type="Gene3D" id="1.20.144.10">
    <property type="entry name" value="Phosphatidic acid phosphatase type 2/haloperoxidase"/>
    <property type="match status" value="1"/>
</dbReference>
<dbReference type="PANTHER" id="PTHR31310">
    <property type="match status" value="1"/>
</dbReference>
<feature type="domain" description="Inositolphosphotransferase Aur1/Ipt1" evidence="6">
    <location>
        <begin position="133"/>
        <end position="287"/>
    </location>
</feature>